<feature type="compositionally biased region" description="Basic residues" evidence="1">
    <location>
        <begin position="91"/>
        <end position="107"/>
    </location>
</feature>
<dbReference type="InParanoid" id="A0A5J5EIP3"/>
<dbReference type="EMBL" id="VXIS01000287">
    <property type="protein sequence ID" value="KAA8895114.1"/>
    <property type="molecule type" value="Genomic_DNA"/>
</dbReference>
<dbReference type="Pfam" id="PF00855">
    <property type="entry name" value="PWWP"/>
    <property type="match status" value="1"/>
</dbReference>
<dbReference type="Proteomes" id="UP000326924">
    <property type="component" value="Unassembled WGS sequence"/>
</dbReference>
<sequence>MAEDAPTTRADEATKENAPADVPATVADAPAAQEKSADEGVESSDKKASEEVADKPAATTTPEQSGKANGAEKPAEGESAAAVAAPAKTPASKKGRPPPKSASKKKSLANLKKSKTVEAPDIKYEVGQHVMARMRSYPPWPAIILSKELLPDFLVNKSATGNTKALESLGDAAWNTQYPIFFMGTYEYSWIPATDLEPLSKEKLMAGASRKTKTLVEAFQEAADGFSLEDVKTIQEGNMEVDVDAEVEAEDEMEVDDEEDEEEPSSDDKPKKKSSQGKKRKKSESASDDEAESEKPTKTPKKAAAKAKTPKKAAKETPAKPKTPKTPANGVKAPAKKGAAAKEKATATATKKKATTATTKKKGTKSKETIESDSEAESSAKSSSKGPDDPRALTAEQQHQYILHRRHKLQKAFLNKENTPPEEKEISELSEYLDSLEQWEDMPADLIRATKIHKVLKGIMNVTFEIPQEEKYKFKARCEPLHAKWLETIRLATKDDTAAAKTDAGAPAKENGVNGESTAEKEKEEASAPAAEEEKKEEKEQKETATPSGNIKEVAMGDAPPVAASIEEKSTEEKSTEGEKEEAAVEASA</sequence>
<organism evidence="3 4">
    <name type="scientific">Sphaerosporella brunnea</name>
    <dbReference type="NCBI Taxonomy" id="1250544"/>
    <lineage>
        <taxon>Eukaryota</taxon>
        <taxon>Fungi</taxon>
        <taxon>Dikarya</taxon>
        <taxon>Ascomycota</taxon>
        <taxon>Pezizomycotina</taxon>
        <taxon>Pezizomycetes</taxon>
        <taxon>Pezizales</taxon>
        <taxon>Pyronemataceae</taxon>
        <taxon>Sphaerosporella</taxon>
    </lineage>
</organism>
<dbReference type="PROSITE" id="PS50812">
    <property type="entry name" value="PWWP"/>
    <property type="match status" value="1"/>
</dbReference>
<comment type="caution">
    <text evidence="3">The sequence shown here is derived from an EMBL/GenBank/DDBJ whole genome shotgun (WGS) entry which is preliminary data.</text>
</comment>
<dbReference type="SUPFAM" id="SSF63748">
    <property type="entry name" value="Tudor/PWWP/MBT"/>
    <property type="match status" value="1"/>
</dbReference>
<dbReference type="Gene3D" id="2.30.30.140">
    <property type="match status" value="1"/>
</dbReference>
<feature type="region of interest" description="Disordered" evidence="1">
    <location>
        <begin position="1"/>
        <end position="112"/>
    </location>
</feature>
<reference evidence="3 4" key="1">
    <citation type="submission" date="2019-09" db="EMBL/GenBank/DDBJ databases">
        <title>Draft genome of the ectomycorrhizal ascomycete Sphaerosporella brunnea.</title>
        <authorList>
            <consortium name="DOE Joint Genome Institute"/>
            <person name="Benucci G.M."/>
            <person name="Marozzi G."/>
            <person name="Antonielli L."/>
            <person name="Sanchez S."/>
            <person name="Marco P."/>
            <person name="Wang X."/>
            <person name="Falini L.B."/>
            <person name="Barry K."/>
            <person name="Haridas S."/>
            <person name="Lipzen A."/>
            <person name="Labutti K."/>
            <person name="Grigoriev I.V."/>
            <person name="Murat C."/>
            <person name="Martin F."/>
            <person name="Albertini E."/>
            <person name="Donnini D."/>
            <person name="Bonito G."/>
        </authorList>
    </citation>
    <scope>NUCLEOTIDE SEQUENCE [LARGE SCALE GENOMIC DNA]</scope>
    <source>
        <strain evidence="3 4">Sb_GMNB300</strain>
    </source>
</reference>
<protein>
    <recommendedName>
        <fullName evidence="2">PWWP domain-containing protein</fullName>
    </recommendedName>
</protein>
<feature type="compositionally biased region" description="Basic residues" evidence="1">
    <location>
        <begin position="298"/>
        <end position="312"/>
    </location>
</feature>
<accession>A0A5J5EIP3</accession>
<evidence type="ECO:0000313" key="4">
    <source>
        <dbReference type="Proteomes" id="UP000326924"/>
    </source>
</evidence>
<gene>
    <name evidence="3" type="ORF">FN846DRAFT_354534</name>
</gene>
<feature type="compositionally biased region" description="Basic residues" evidence="1">
    <location>
        <begin position="271"/>
        <end position="282"/>
    </location>
</feature>
<feature type="compositionally biased region" description="Polar residues" evidence="1">
    <location>
        <begin position="58"/>
        <end position="67"/>
    </location>
</feature>
<proteinExistence type="predicted"/>
<evidence type="ECO:0000313" key="3">
    <source>
        <dbReference type="EMBL" id="KAA8895114.1"/>
    </source>
</evidence>
<feature type="compositionally biased region" description="Basic and acidic residues" evidence="1">
    <location>
        <begin position="35"/>
        <end position="54"/>
    </location>
</feature>
<feature type="compositionally biased region" description="Low complexity" evidence="1">
    <location>
        <begin position="499"/>
        <end position="509"/>
    </location>
</feature>
<evidence type="ECO:0000259" key="2">
    <source>
        <dbReference type="PROSITE" id="PS50812"/>
    </source>
</evidence>
<feature type="compositionally biased region" description="Basic and acidic residues" evidence="1">
    <location>
        <begin position="566"/>
        <end position="583"/>
    </location>
</feature>
<feature type="compositionally biased region" description="Acidic residues" evidence="1">
    <location>
        <begin position="239"/>
        <end position="265"/>
    </location>
</feature>
<dbReference type="SMART" id="SM00293">
    <property type="entry name" value="PWWP"/>
    <property type="match status" value="1"/>
</dbReference>
<feature type="domain" description="PWWP" evidence="2">
    <location>
        <begin position="126"/>
        <end position="202"/>
    </location>
</feature>
<feature type="compositionally biased region" description="Low complexity" evidence="1">
    <location>
        <begin position="19"/>
        <end position="32"/>
    </location>
</feature>
<feature type="region of interest" description="Disordered" evidence="1">
    <location>
        <begin position="231"/>
        <end position="399"/>
    </location>
</feature>
<keyword evidence="4" id="KW-1185">Reference proteome</keyword>
<dbReference type="OrthoDB" id="62853at2759"/>
<evidence type="ECO:0000256" key="1">
    <source>
        <dbReference type="SAM" id="MobiDB-lite"/>
    </source>
</evidence>
<dbReference type="AlphaFoldDB" id="A0A5J5EIP3"/>
<dbReference type="InterPro" id="IPR000313">
    <property type="entry name" value="PWWP_dom"/>
</dbReference>
<feature type="compositionally biased region" description="Low complexity" evidence="1">
    <location>
        <begin position="325"/>
        <end position="338"/>
    </location>
</feature>
<feature type="compositionally biased region" description="Low complexity" evidence="1">
    <location>
        <begin position="77"/>
        <end position="90"/>
    </location>
</feature>
<name>A0A5J5EIP3_9PEZI</name>
<feature type="compositionally biased region" description="Basic residues" evidence="1">
    <location>
        <begin position="350"/>
        <end position="364"/>
    </location>
</feature>
<feature type="compositionally biased region" description="Basic and acidic residues" evidence="1">
    <location>
        <begin position="518"/>
        <end position="543"/>
    </location>
</feature>
<feature type="region of interest" description="Disordered" evidence="1">
    <location>
        <begin position="498"/>
        <end position="589"/>
    </location>
</feature>